<feature type="domain" description="ABC transmembrane type-1" evidence="11">
    <location>
        <begin position="537"/>
        <end position="703"/>
    </location>
</feature>
<dbReference type="GO" id="GO:0005524">
    <property type="term" value="F:ATP binding"/>
    <property type="evidence" value="ECO:0007669"/>
    <property type="project" value="UniProtKB-KW"/>
</dbReference>
<feature type="domain" description="ABC transmembrane type-1" evidence="11">
    <location>
        <begin position="196"/>
        <end position="306"/>
    </location>
</feature>
<feature type="transmembrane region" description="Helical" evidence="9">
    <location>
        <begin position="158"/>
        <end position="176"/>
    </location>
</feature>
<evidence type="ECO:0000256" key="6">
    <source>
        <dbReference type="ARBA" id="ARBA00022989"/>
    </source>
</evidence>
<gene>
    <name evidence="12" type="ORF">HOLleu_06601</name>
</gene>
<name>A0A9Q1CL49_HOLLE</name>
<dbReference type="Gene3D" id="1.20.1560.10">
    <property type="entry name" value="ABC transporter type 1, transmembrane domain"/>
    <property type="match status" value="2"/>
</dbReference>
<evidence type="ECO:0000256" key="1">
    <source>
        <dbReference type="ARBA" id="ARBA00004370"/>
    </source>
</evidence>
<dbReference type="InterPro" id="IPR017871">
    <property type="entry name" value="ABC_transporter-like_CS"/>
</dbReference>
<dbReference type="AlphaFoldDB" id="A0A9Q1CL49"/>
<dbReference type="InterPro" id="IPR003593">
    <property type="entry name" value="AAA+_ATPase"/>
</dbReference>
<dbReference type="PROSITE" id="PS00211">
    <property type="entry name" value="ABC_TRANSPORTER_1"/>
    <property type="match status" value="1"/>
</dbReference>
<evidence type="ECO:0000256" key="7">
    <source>
        <dbReference type="ARBA" id="ARBA00023136"/>
    </source>
</evidence>
<comment type="caution">
    <text evidence="12">The sequence shown here is derived from an EMBL/GenBank/DDBJ whole genome shotgun (WGS) entry which is preliminary data.</text>
</comment>
<evidence type="ECO:0000256" key="3">
    <source>
        <dbReference type="ARBA" id="ARBA00022692"/>
    </source>
</evidence>
<keyword evidence="6 9" id="KW-1133">Transmembrane helix</keyword>
<accession>A0A9Q1CL49</accession>
<dbReference type="SUPFAM" id="SSF90123">
    <property type="entry name" value="ABC transporter transmembrane region"/>
    <property type="match status" value="2"/>
</dbReference>
<dbReference type="InterPro" id="IPR050173">
    <property type="entry name" value="ABC_transporter_C-like"/>
</dbReference>
<feature type="transmembrane region" description="Helical" evidence="9">
    <location>
        <begin position="559"/>
        <end position="581"/>
    </location>
</feature>
<dbReference type="GO" id="GO:0140359">
    <property type="term" value="F:ABC-type transporter activity"/>
    <property type="evidence" value="ECO:0007669"/>
    <property type="project" value="InterPro"/>
</dbReference>
<protein>
    <submittedName>
        <fullName evidence="12">ATP-binding cassette sub-family C member 8</fullName>
    </submittedName>
</protein>
<evidence type="ECO:0000313" key="12">
    <source>
        <dbReference type="EMBL" id="KAJ8047567.1"/>
    </source>
</evidence>
<evidence type="ECO:0000256" key="9">
    <source>
        <dbReference type="SAM" id="Phobius"/>
    </source>
</evidence>
<feature type="transmembrane region" description="Helical" evidence="9">
    <location>
        <begin position="45"/>
        <end position="67"/>
    </location>
</feature>
<dbReference type="OrthoDB" id="6500128at2759"/>
<reference evidence="12" key="1">
    <citation type="submission" date="2021-10" db="EMBL/GenBank/DDBJ databases">
        <title>Tropical sea cucumber genome reveals ecological adaptation and Cuvierian tubules defense mechanism.</title>
        <authorList>
            <person name="Chen T."/>
        </authorList>
    </citation>
    <scope>NUCLEOTIDE SEQUENCE</scope>
    <source>
        <strain evidence="12">Nanhai2018</strain>
        <tissue evidence="12">Muscle</tissue>
    </source>
</reference>
<comment type="subcellular location">
    <subcellularLocation>
        <location evidence="1">Membrane</location>
    </subcellularLocation>
</comment>
<keyword evidence="8" id="KW-0175">Coiled coil</keyword>
<dbReference type="GO" id="GO:0016020">
    <property type="term" value="C:membrane"/>
    <property type="evidence" value="ECO:0007669"/>
    <property type="project" value="UniProtKB-SubCell"/>
</dbReference>
<dbReference type="SMART" id="SM00382">
    <property type="entry name" value="AAA"/>
    <property type="match status" value="2"/>
</dbReference>
<dbReference type="Proteomes" id="UP001152320">
    <property type="component" value="Chromosome 2"/>
</dbReference>
<dbReference type="InterPro" id="IPR011527">
    <property type="entry name" value="ABC1_TM_dom"/>
</dbReference>
<keyword evidence="13" id="KW-1185">Reference proteome</keyword>
<feature type="transmembrane region" description="Helical" evidence="9">
    <location>
        <begin position="216"/>
        <end position="233"/>
    </location>
</feature>
<organism evidence="12 13">
    <name type="scientific">Holothuria leucospilota</name>
    <name type="common">Black long sea cucumber</name>
    <name type="synonym">Mertensiothuria leucospilota</name>
    <dbReference type="NCBI Taxonomy" id="206669"/>
    <lineage>
        <taxon>Eukaryota</taxon>
        <taxon>Metazoa</taxon>
        <taxon>Echinodermata</taxon>
        <taxon>Eleutherozoa</taxon>
        <taxon>Echinozoa</taxon>
        <taxon>Holothuroidea</taxon>
        <taxon>Aspidochirotacea</taxon>
        <taxon>Aspidochirotida</taxon>
        <taxon>Holothuriidae</taxon>
        <taxon>Holothuria</taxon>
    </lineage>
</organism>
<feature type="transmembrane region" description="Helical" evidence="9">
    <location>
        <begin position="644"/>
        <end position="669"/>
    </location>
</feature>
<keyword evidence="3 9" id="KW-0812">Transmembrane</keyword>
<dbReference type="Gene3D" id="3.40.50.300">
    <property type="entry name" value="P-loop containing nucleotide triphosphate hydrolases"/>
    <property type="match status" value="3"/>
</dbReference>
<evidence type="ECO:0000259" key="11">
    <source>
        <dbReference type="PROSITE" id="PS50929"/>
    </source>
</evidence>
<dbReference type="Pfam" id="PF00664">
    <property type="entry name" value="ABC_membrane"/>
    <property type="match status" value="1"/>
</dbReference>
<dbReference type="PROSITE" id="PS50929">
    <property type="entry name" value="ABC_TM1F"/>
    <property type="match status" value="2"/>
</dbReference>
<dbReference type="InterPro" id="IPR027417">
    <property type="entry name" value="P-loop_NTPase"/>
</dbReference>
<sequence length="907" mass="102426">MEVWNKPSGLGFLFVYWLWSFIIEIVRLINLSYQDEFGIEVMRVLLGTALATIYFVLIGIECHVYAYKSRFGRIALLKDLPDELLDDNFRYLHEYTNLYSKRFFFWMKPIFDMSIKRALDLTDLGNLPKSSQSKTQYERLEAEIQKQRMAHNATVEEFFRNGFVLAFCLGIVSLSLEVLSNYSSSLSSNSVIQAKSALQVILNTISLYQLLGPSSILALCIIIFTNPLPAMIFKQYSKILPKSKTRADERLKVTRETISGIKVVKLFGWEDVFFQKIKAVRDQQVSELRKGLVLGGLLRKLTMVIGEGGSGKTSLLSAMLGEMKTIRGVVYRSRNKSKVALVDNNPWIHSATFKDNIIFGNDEDERRYGYFIRDETEIGEEGISLSNEQKQRISIARALYSKANTVFLDDPFFYLDSQVGEDLFKEGFQGLLRQENRTVILVTNQLKHIEEADHIIIMKEGAIHVQGSPERIEKEYPDIWQTWLEKLQTEVKEEEEDQDDAERDAQGERLRFFRQISEYQKEEQIKSLISALEGLQITVLIMTTISAINGIIINVILAGFFSVIALLPFLGISFLVTKYYLMTIRDMKRLESISLSPVYNHYVETLAGLRTIRAYGYQKQRSQDTFRKIDQSAIVSLFKTSANVWLALQLALINSTMFTVLSCILIGMAKTGTLATSAVGLGLASIINSCSHFTSVVNNTADVDISMTAVDRLSDYDNLPAEEYDGIVNPPAIWPDQGEIVMDGVSVRYDERFDPVLKDVCLDVKPQEKIGISGGKGSGKSSLTLSFFRLVDIFSDAVVSEEGENFSVGQRQLLCLARAFLKDTKILIMDEATASIDMKTAVTLRKIVASAFNDRTVITIAHRAAMILGEDRVIVMDEGRVVEDDQLSPIRVSMGVESYFGTDYPPV</sequence>
<evidence type="ECO:0000256" key="8">
    <source>
        <dbReference type="SAM" id="Coils"/>
    </source>
</evidence>
<dbReference type="Pfam" id="PF00005">
    <property type="entry name" value="ABC_tran"/>
    <property type="match status" value="2"/>
</dbReference>
<evidence type="ECO:0000259" key="10">
    <source>
        <dbReference type="PROSITE" id="PS50893"/>
    </source>
</evidence>
<proteinExistence type="predicted"/>
<dbReference type="InterPro" id="IPR003439">
    <property type="entry name" value="ABC_transporter-like_ATP-bd"/>
</dbReference>
<feature type="domain" description="ABC transporter" evidence="10">
    <location>
        <begin position="267"/>
        <end position="485"/>
    </location>
</feature>
<evidence type="ECO:0000256" key="2">
    <source>
        <dbReference type="ARBA" id="ARBA00022448"/>
    </source>
</evidence>
<feature type="transmembrane region" description="Helical" evidence="9">
    <location>
        <begin position="12"/>
        <end position="33"/>
    </location>
</feature>
<keyword evidence="5 12" id="KW-0067">ATP-binding</keyword>
<dbReference type="PROSITE" id="PS50893">
    <property type="entry name" value="ABC_TRANSPORTER_2"/>
    <property type="match status" value="2"/>
</dbReference>
<evidence type="ECO:0000256" key="5">
    <source>
        <dbReference type="ARBA" id="ARBA00022840"/>
    </source>
</evidence>
<keyword evidence="2" id="KW-0813">Transport</keyword>
<dbReference type="SUPFAM" id="SSF52540">
    <property type="entry name" value="P-loop containing nucleoside triphosphate hydrolases"/>
    <property type="match status" value="2"/>
</dbReference>
<keyword evidence="7 9" id="KW-0472">Membrane</keyword>
<feature type="domain" description="ABC transporter" evidence="10">
    <location>
        <begin position="620"/>
        <end position="903"/>
    </location>
</feature>
<evidence type="ECO:0000313" key="13">
    <source>
        <dbReference type="Proteomes" id="UP001152320"/>
    </source>
</evidence>
<dbReference type="GO" id="GO:0016887">
    <property type="term" value="F:ATP hydrolysis activity"/>
    <property type="evidence" value="ECO:0007669"/>
    <property type="project" value="InterPro"/>
</dbReference>
<dbReference type="EMBL" id="JAIZAY010000002">
    <property type="protein sequence ID" value="KAJ8047567.1"/>
    <property type="molecule type" value="Genomic_DNA"/>
</dbReference>
<dbReference type="PANTHER" id="PTHR24223:SF461">
    <property type="entry name" value="ATP-BINDING CASSETTE SUB-FAMILY C MEMBER SUR"/>
    <property type="match status" value="1"/>
</dbReference>
<dbReference type="PANTHER" id="PTHR24223">
    <property type="entry name" value="ATP-BINDING CASSETTE SUB-FAMILY C"/>
    <property type="match status" value="1"/>
</dbReference>
<dbReference type="InterPro" id="IPR036640">
    <property type="entry name" value="ABC1_TM_sf"/>
</dbReference>
<keyword evidence="4" id="KW-0547">Nucleotide-binding</keyword>
<evidence type="ECO:0000256" key="4">
    <source>
        <dbReference type="ARBA" id="ARBA00022741"/>
    </source>
</evidence>
<feature type="coiled-coil region" evidence="8">
    <location>
        <begin position="130"/>
        <end position="157"/>
    </location>
</feature>
<feature type="coiled-coil region" evidence="8">
    <location>
        <begin position="484"/>
        <end position="511"/>
    </location>
</feature>